<sequence>MQIEQNQEFACISKQYSQIISPLPSMDQQKQKQKQILKSPPKIHLNFGSDNDYNPTISCNYDNLRRGTPRLPKFQQLQKQPQVLQDVQLQKQITQLFIDKQDYQDMIEEKDNNQIINKQLLTVFNNLLDENLEFYI</sequence>
<evidence type="ECO:0000313" key="3">
    <source>
        <dbReference type="Proteomes" id="UP000018208"/>
    </source>
</evidence>
<reference evidence="1 2" key="1">
    <citation type="journal article" date="2014" name="PLoS Genet.">
        <title>The Genome of Spironucleus salmonicida Highlights a Fish Pathogen Adapted to Fluctuating Environments.</title>
        <authorList>
            <person name="Xu F."/>
            <person name="Jerlstrom-Hultqvist J."/>
            <person name="Einarsson E."/>
            <person name="Astvaldsson A."/>
            <person name="Svard S.G."/>
            <person name="Andersson J.O."/>
        </authorList>
    </citation>
    <scope>NUCLEOTIDE SEQUENCE</scope>
    <source>
        <strain evidence="2">ATCC 50377</strain>
    </source>
</reference>
<dbReference type="Proteomes" id="UP000018208">
    <property type="component" value="Unassembled WGS sequence"/>
</dbReference>
<proteinExistence type="predicted"/>
<dbReference type="EMBL" id="AUWU02000005">
    <property type="protein sequence ID" value="KAH0573153.1"/>
    <property type="molecule type" value="Genomic_DNA"/>
</dbReference>
<reference evidence="2" key="2">
    <citation type="submission" date="2020-12" db="EMBL/GenBank/DDBJ databases">
        <title>New Spironucleus salmonicida genome in near-complete chromosomes.</title>
        <authorList>
            <person name="Xu F."/>
            <person name="Kurt Z."/>
            <person name="Jimenez-Gonzalez A."/>
            <person name="Astvaldsson A."/>
            <person name="Andersson J.O."/>
            <person name="Svard S.G."/>
        </authorList>
    </citation>
    <scope>NUCLEOTIDE SEQUENCE</scope>
    <source>
        <strain evidence="2">ATCC 50377</strain>
    </source>
</reference>
<gene>
    <name evidence="1" type="ORF">SS50377_18682</name>
    <name evidence="2" type="ORF">SS50377_25272</name>
</gene>
<protein>
    <submittedName>
        <fullName evidence="1">Uncharacterized protein</fullName>
    </submittedName>
</protein>
<dbReference type="EMBL" id="KI546167">
    <property type="protein sequence ID" value="EST41847.1"/>
    <property type="molecule type" value="Genomic_DNA"/>
</dbReference>
<keyword evidence="3" id="KW-1185">Reference proteome</keyword>
<dbReference type="AlphaFoldDB" id="V6LBP1"/>
<name>V6LBP1_9EUKA</name>
<dbReference type="VEuPathDB" id="GiardiaDB:SS50377_25272"/>
<organism evidence="1">
    <name type="scientific">Spironucleus salmonicida</name>
    <dbReference type="NCBI Taxonomy" id="348837"/>
    <lineage>
        <taxon>Eukaryota</taxon>
        <taxon>Metamonada</taxon>
        <taxon>Diplomonadida</taxon>
        <taxon>Hexamitidae</taxon>
        <taxon>Hexamitinae</taxon>
        <taxon>Spironucleus</taxon>
    </lineage>
</organism>
<evidence type="ECO:0000313" key="1">
    <source>
        <dbReference type="EMBL" id="EST41847.1"/>
    </source>
</evidence>
<accession>V6LBP1</accession>
<evidence type="ECO:0000313" key="2">
    <source>
        <dbReference type="EMBL" id="KAH0573153.1"/>
    </source>
</evidence>